<proteinExistence type="predicted"/>
<dbReference type="AlphaFoldDB" id="A0A6A6M9K5"/>
<protein>
    <submittedName>
        <fullName evidence="2">Uncharacterized protein</fullName>
    </submittedName>
</protein>
<organism evidence="2 3">
    <name type="scientific">Hevea brasiliensis</name>
    <name type="common">Para rubber tree</name>
    <name type="synonym">Siphonia brasiliensis</name>
    <dbReference type="NCBI Taxonomy" id="3981"/>
    <lineage>
        <taxon>Eukaryota</taxon>
        <taxon>Viridiplantae</taxon>
        <taxon>Streptophyta</taxon>
        <taxon>Embryophyta</taxon>
        <taxon>Tracheophyta</taxon>
        <taxon>Spermatophyta</taxon>
        <taxon>Magnoliopsida</taxon>
        <taxon>eudicotyledons</taxon>
        <taxon>Gunneridae</taxon>
        <taxon>Pentapetalae</taxon>
        <taxon>rosids</taxon>
        <taxon>fabids</taxon>
        <taxon>Malpighiales</taxon>
        <taxon>Euphorbiaceae</taxon>
        <taxon>Crotonoideae</taxon>
        <taxon>Micrandreae</taxon>
        <taxon>Hevea</taxon>
    </lineage>
</organism>
<feature type="region of interest" description="Disordered" evidence="1">
    <location>
        <begin position="57"/>
        <end position="133"/>
    </location>
</feature>
<feature type="compositionally biased region" description="Basic residues" evidence="1">
    <location>
        <begin position="117"/>
        <end position="133"/>
    </location>
</feature>
<dbReference type="EMBL" id="JAAGAX010000006">
    <property type="protein sequence ID" value="KAF2309133.1"/>
    <property type="molecule type" value="Genomic_DNA"/>
</dbReference>
<gene>
    <name evidence="2" type="ORF">GH714_000764</name>
</gene>
<sequence>MDKNSKPPLVYADGRCQGLKAAVVEDTSFSSLSYQSMSFPSRNDQRDRTGRFHNLHARQTWVPRGSGPTAVVNPPSTFNANPNGIGSGHSDHTSAPPNPGHGNATRGRKPWPTNHRRDGRKRRTGARLRSLRS</sequence>
<reference evidence="2 3" key="1">
    <citation type="journal article" date="2020" name="Mol. Plant">
        <title>The Chromosome-Based Rubber Tree Genome Provides New Insights into Spurge Genome Evolution and Rubber Biosynthesis.</title>
        <authorList>
            <person name="Liu J."/>
            <person name="Shi C."/>
            <person name="Shi C.C."/>
            <person name="Li W."/>
            <person name="Zhang Q.J."/>
            <person name="Zhang Y."/>
            <person name="Li K."/>
            <person name="Lu H.F."/>
            <person name="Shi C."/>
            <person name="Zhu S.T."/>
            <person name="Xiao Z.Y."/>
            <person name="Nan H."/>
            <person name="Yue Y."/>
            <person name="Zhu X.G."/>
            <person name="Wu Y."/>
            <person name="Hong X.N."/>
            <person name="Fan G.Y."/>
            <person name="Tong Y."/>
            <person name="Zhang D."/>
            <person name="Mao C.L."/>
            <person name="Liu Y.L."/>
            <person name="Hao S.J."/>
            <person name="Liu W.Q."/>
            <person name="Lv M.Q."/>
            <person name="Zhang H.B."/>
            <person name="Liu Y."/>
            <person name="Hu-Tang G.R."/>
            <person name="Wang J.P."/>
            <person name="Wang J.H."/>
            <person name="Sun Y.H."/>
            <person name="Ni S.B."/>
            <person name="Chen W.B."/>
            <person name="Zhang X.C."/>
            <person name="Jiao Y.N."/>
            <person name="Eichler E.E."/>
            <person name="Li G.H."/>
            <person name="Liu X."/>
            <person name="Gao L.Z."/>
        </authorList>
    </citation>
    <scope>NUCLEOTIDE SEQUENCE [LARGE SCALE GENOMIC DNA]</scope>
    <source>
        <strain evidence="3">cv. GT1</strain>
        <tissue evidence="2">Leaf</tissue>
    </source>
</reference>
<accession>A0A6A6M9K5</accession>
<evidence type="ECO:0000313" key="2">
    <source>
        <dbReference type="EMBL" id="KAF2309133.1"/>
    </source>
</evidence>
<dbReference type="Proteomes" id="UP000467840">
    <property type="component" value="Chromosome 14"/>
</dbReference>
<comment type="caution">
    <text evidence="2">The sequence shown here is derived from an EMBL/GenBank/DDBJ whole genome shotgun (WGS) entry which is preliminary data.</text>
</comment>
<feature type="compositionally biased region" description="Polar residues" evidence="1">
    <location>
        <begin position="74"/>
        <end position="84"/>
    </location>
</feature>
<keyword evidence="3" id="KW-1185">Reference proteome</keyword>
<name>A0A6A6M9K5_HEVBR</name>
<evidence type="ECO:0000313" key="3">
    <source>
        <dbReference type="Proteomes" id="UP000467840"/>
    </source>
</evidence>
<evidence type="ECO:0000256" key="1">
    <source>
        <dbReference type="SAM" id="MobiDB-lite"/>
    </source>
</evidence>